<dbReference type="InterPro" id="IPR029058">
    <property type="entry name" value="AB_hydrolase_fold"/>
</dbReference>
<dbReference type="EMBL" id="MH460878">
    <property type="protein sequence ID" value="AXH01465.1"/>
    <property type="molecule type" value="Genomic_DNA"/>
</dbReference>
<protein>
    <submittedName>
        <fullName evidence="2">Putative Arylesterase-related protein</fullName>
    </submittedName>
</protein>
<dbReference type="Gene3D" id="3.40.50.1820">
    <property type="entry name" value="alpha/beta hydrolase"/>
    <property type="match status" value="1"/>
</dbReference>
<evidence type="ECO:0000259" key="1">
    <source>
        <dbReference type="Pfam" id="PF12697"/>
    </source>
</evidence>
<dbReference type="RefSeq" id="WP_117187958.1">
    <property type="nucleotide sequence ID" value="NZ_NPKU01000013.1"/>
</dbReference>
<organism evidence="2">
    <name type="scientific">Serratia marcescens</name>
    <dbReference type="NCBI Taxonomy" id="615"/>
    <lineage>
        <taxon>Bacteria</taxon>
        <taxon>Pseudomonadati</taxon>
        <taxon>Pseudomonadota</taxon>
        <taxon>Gammaproteobacteria</taxon>
        <taxon>Enterobacterales</taxon>
        <taxon>Yersiniaceae</taxon>
        <taxon>Serratia</taxon>
    </lineage>
</organism>
<dbReference type="Pfam" id="PF12697">
    <property type="entry name" value="Abhydrolase_6"/>
    <property type="match status" value="1"/>
</dbReference>
<name>A0A345INP3_SERMA</name>
<dbReference type="InterPro" id="IPR000073">
    <property type="entry name" value="AB_hydrolase_1"/>
</dbReference>
<dbReference type="SUPFAM" id="SSF53474">
    <property type="entry name" value="alpha/beta-Hydrolases"/>
    <property type="match status" value="1"/>
</dbReference>
<sequence length="276" mass="29664">MAPAAQTDTVVLIHGLWMTPLSWEHWVTRYEQRGMRVITPGYPGIEPGVAGVEALRRDPSPLVNLGVREVYEHLAAVIGALGGKPIIMGHSFGGAFVQLLLDGGFGSAGVSIDGAAVKGVKALPFSEIKATFPVLRNPANLHRAVPISEKEFHYAFTNNLSLEASKAVYDRYSVPVSGRMLFQGGLANFTPDAATTYNFANGDRAPLLFIAGGNDHILPPAVQRENYEKNAKDSQAISAYKLFPGRSHYTCGEQGWEAVADFALDWAQAPVAGSLD</sequence>
<feature type="domain" description="AB hydrolase-1" evidence="1">
    <location>
        <begin position="10"/>
        <end position="261"/>
    </location>
</feature>
<reference evidence="2" key="1">
    <citation type="submission" date="2018-06" db="EMBL/GenBank/DDBJ databases">
        <title>SME-4 producing Serratia marcescens from Argentina and comparison with genomes of other SME-producers.</title>
        <authorList>
            <person name="Dabos L."/>
            <person name="Patino Navarrete R."/>
            <person name="Naas T."/>
        </authorList>
    </citation>
    <scope>NUCLEOTIDE SEQUENCE</scope>
    <source>
        <strain evidence="2">163</strain>
    </source>
</reference>
<dbReference type="AlphaFoldDB" id="A0A345INP3"/>
<proteinExistence type="predicted"/>
<evidence type="ECO:0000313" key="2">
    <source>
        <dbReference type="EMBL" id="AXH01465.1"/>
    </source>
</evidence>
<accession>A0A345INP3</accession>